<sequence length="2365" mass="247628">MRVTPDPRAGGPSFKLAPRSNTFVVHGQLDDSASISFDESVLGDSGDLEVDAYSATNKRSVGTSKGLERQQGHRFAVSTLGRGIRSDSRQLPQPQQQQQGKHQPSALQHQMRKQVSKNVSGGDSGISFSGSLDFSDDFSVQDEPRSRGSGPAGLDLNQRISGTGPHSRSLLPPRPTTSMGRALPGQQPGGTSKPSPSKATAQSASQSGARLRASEHSMDSIGSLSISGDLEYSDDLELPTAVDHGADDTTRANRPAMIKQTMRGAATLLPLKTPGRPSYLSGTASRQPAVPDTSFSAGDSSVSVSFSEDGLGTSFDVMKDMNIMNGGRKPRQNIFSPSLQKATAAAAAKHSIDSEDIQFSNEEEEEEENEEEKHPHPAFQQRASTRQIGAKVDERKGAFQSTVKGTPNAPVIRAEPSGTPSFSTTYSSVRYSRNIGPEVSTSDVQSVRNTLKYDQSSRGSTGGRSKGRRGSRSEEDRESQRSSYRSSQRSDDLQGSGSSSSSNSGGARGRNQVLGMDALMALAGPVDEYIDNSNVVHESSPMALGYKYARPPHEQAASDADASHTLSSSAILDSFDDALFEGLQRNQQATAIPHQHSAGSNSRDPMPRSSLPAAPADSHFGSNRDGRPRQLPSSQQHSNNSKSSSRKRNSPLGTIRHQLHGPRSRGLPSASSSILLSDETYYSDEDAMLAMLRPPPGAGATSASDGGSHAAAAAATAAGSYNASSSSRSLKAGGQHESYANNYHHKLKADTSSGGSAVSAASAATSSHKGRGGASEEGRGLSLGSEVSSVSIISYRTQSSHRGIRPRTSSSRTNDNEDSREHFRSRSASPSSSAAGGSSSSSSEAPTRNLMVADDLELMMKDLHFEALQPAAESSFPTATRKQQVDRKNSFATSSQSVSSHSRSGGLGAATSSKGTLTSENRSRSLTESSKDEDIVSGGDGSPGGRTLSADEDRSKRSYSNGGRRQIDARSTTTSQSGISMEEEDAEEDYSRANIMRAEDLEAMLSDLVVELPGGRSSFVLQKGLSVGGAARSSEDGRTAAHMITKHNVAGNQRGGSGSGWVVGVSVENDGEGDDDDESSMGHYHQQAGGSNSSSRNQSPLSSWQGGHTASSSSPSSSSSHPYQPNLMNLGDLQALMEDLDLDPGPTTSNSTAAALPDDSVIIATMFQDDSLTRSASVSQQQYRNGTHATLPPSALPVKAAATPLEVAVGVTSVTSMSQTQHYMQTSQPAAYSSAAQLSTSDAISDAWGGETAAGKSSLSVSAGAISGEGMFGVVSTIAPTWRTAPASEKTSAATFKTTLDGDSHTQLAGWNDQATQRYQDHNNATLHSTTSERAATETTSYHHHASDENFSRMMSTTMSAADDPDASLSGQGRPQYQGFSTPAAHNYQLHSAFSLLGPPRPSYMPIVTTPQSSFRGAPVIIVPPGAEAGQQVLVATESDMLAVGSKSLAGSGLPPAFSPSLNHLYQAGGQPPTVTTMSTRLLVPQSTITTASQTDTEKSQVPDSIPVVDLDPRPDQRSIKKRTVAVQVGQMNEVSTQVAYSPLLDTAAAAGQMDGSSRRPGAGLVEDLPGSGIMQPSSLINSGLVGYGGGLGMLNMAYQGLKAASLLEKVQEDAVATQQQALLQELTALQELLAGAAGGEKQQQGGYYMVPEVLVRHHDNHRPSTPTASTAPIPSAAPGTQAIHVAGTAQRRTSSGFGDQQQLTAQHSHSYYPFKVNRKVSSSGVQHVGATHRSSSASGAPAGDTRAATPSQTHNTPSPGKVTSGIKPLLASRLSVQGDAVRHPENVQSSLQRSHQQQSQDYSYYEDDFIEEEELQEEAVMREEQSDYVREELLVAESSSRLVAECSGNRLKLPSFPGRRSADVFVPQRTSSGYIPEDPVAEEFSYTNTVASEKMSPGVGSGGHYMTPTKRNNPTAVPLRRNSNGPSSSSVEEDVEEEEESYSSYADDFEPMTASQASEAFLQNAAPSSSFGKMRSSATMVTGRRGSVLQPHALFSRPVSRSMGGGVAAAGATSALGIISGTATDSPHTSQFFRSSLNSFTPAAGGGSAGLVRRSLRRSRTAGGAEIPEHNSMMELPKPSSGTAAAPAASGKAAETDPAAAAAAAVKTAWAMAPAFSGAQGTDSGRNRAGVAAAATEPDVNAVEPIQAAAWQQKYSSAVQNLAQSTLQRYQILLMSGGLNIPGFNNNVNNLLANSFIPHASTATADYSQTASFLPNQSGLARNSKSAFHSSAAGFSPGLCDPGYMATTRLGVLGAAAAAAANVSASDLVAETSAQGELRVGLDRLRNRLSRVAAAGTSVRMSAYNGDNGAAAGREVVVDPVSKRLVDVGAGAQGRGGYQYTTLEDTLRLIRAHREGSAVCMAWV</sequence>
<feature type="compositionally biased region" description="Low complexity" evidence="1">
    <location>
        <begin position="751"/>
        <end position="767"/>
    </location>
</feature>
<feature type="region of interest" description="Disordered" evidence="1">
    <location>
        <begin position="1490"/>
        <end position="1515"/>
    </location>
</feature>
<feature type="compositionally biased region" description="Low complexity" evidence="1">
    <location>
        <begin position="826"/>
        <end position="846"/>
    </location>
</feature>
<feature type="compositionally biased region" description="Low complexity" evidence="1">
    <location>
        <begin position="2078"/>
        <end position="2093"/>
    </location>
</feature>
<feature type="compositionally biased region" description="Basic and acidic residues" evidence="1">
    <location>
        <begin position="814"/>
        <end position="824"/>
    </location>
</feature>
<accession>A0A250WPH2</accession>
<feature type="region of interest" description="Disordered" evidence="1">
    <location>
        <begin position="269"/>
        <end position="301"/>
    </location>
</feature>
<feature type="region of interest" description="Disordered" evidence="1">
    <location>
        <begin position="437"/>
        <end position="510"/>
    </location>
</feature>
<feature type="compositionally biased region" description="Low complexity" evidence="1">
    <location>
        <begin position="90"/>
        <end position="104"/>
    </location>
</feature>
<feature type="region of interest" description="Disordered" evidence="1">
    <location>
        <begin position="873"/>
        <end position="990"/>
    </location>
</feature>
<feature type="region of interest" description="Disordered" evidence="1">
    <location>
        <begin position="2045"/>
        <end position="2093"/>
    </location>
</feature>
<feature type="compositionally biased region" description="Polar residues" evidence="1">
    <location>
        <begin position="1749"/>
        <end position="1759"/>
    </location>
</feature>
<feature type="compositionally biased region" description="Basic and acidic residues" evidence="1">
    <location>
        <begin position="921"/>
        <end position="934"/>
    </location>
</feature>
<feature type="region of interest" description="Disordered" evidence="1">
    <location>
        <begin position="1896"/>
        <end position="1946"/>
    </location>
</feature>
<feature type="compositionally biased region" description="Low complexity" evidence="1">
    <location>
        <begin position="1091"/>
        <end position="1103"/>
    </location>
</feature>
<feature type="region of interest" description="Disordered" evidence="1">
    <location>
        <begin position="1724"/>
        <end position="1766"/>
    </location>
</feature>
<feature type="region of interest" description="Disordered" evidence="1">
    <location>
        <begin position="328"/>
        <end position="425"/>
    </location>
</feature>
<feature type="compositionally biased region" description="Low complexity" evidence="1">
    <location>
        <begin position="780"/>
        <end position="794"/>
    </location>
</feature>
<keyword evidence="3" id="KW-1185">Reference proteome</keyword>
<proteinExistence type="predicted"/>
<reference evidence="2 3" key="1">
    <citation type="submission" date="2017-08" db="EMBL/GenBank/DDBJ databases">
        <title>Acidophilic green algal genome provides insights into adaptation to an acidic environment.</title>
        <authorList>
            <person name="Hirooka S."/>
            <person name="Hirose Y."/>
            <person name="Kanesaki Y."/>
            <person name="Higuchi S."/>
            <person name="Fujiwara T."/>
            <person name="Onuma R."/>
            <person name="Era A."/>
            <person name="Ohbayashi R."/>
            <person name="Uzuka A."/>
            <person name="Nozaki H."/>
            <person name="Yoshikawa H."/>
            <person name="Miyagishima S.Y."/>
        </authorList>
    </citation>
    <scope>NUCLEOTIDE SEQUENCE [LARGE SCALE GENOMIC DNA]</scope>
    <source>
        <strain evidence="2 3">NIES-2499</strain>
    </source>
</reference>
<feature type="compositionally biased region" description="Low complexity" evidence="1">
    <location>
        <begin position="890"/>
        <end position="904"/>
    </location>
</feature>
<protein>
    <submittedName>
        <fullName evidence="2">Uncharacterized protein</fullName>
    </submittedName>
</protein>
<feature type="compositionally biased region" description="Low complexity" evidence="1">
    <location>
        <begin position="1111"/>
        <end position="1120"/>
    </location>
</feature>
<gene>
    <name evidence="2" type="ORF">CEUSTIGMA_g8.t1</name>
</gene>
<feature type="region of interest" description="Disordered" evidence="1">
    <location>
        <begin position="55"/>
        <end position="222"/>
    </location>
</feature>
<name>A0A250WPH2_9CHLO</name>
<comment type="caution">
    <text evidence="2">The sequence shown here is derived from an EMBL/GenBank/DDBJ whole genome shotgun (WGS) entry which is preliminary data.</text>
</comment>
<feature type="compositionally biased region" description="Low complexity" evidence="1">
    <location>
        <begin position="633"/>
        <end position="643"/>
    </location>
</feature>
<feature type="compositionally biased region" description="Low complexity" evidence="1">
    <location>
        <begin position="481"/>
        <end position="510"/>
    </location>
</feature>
<feature type="compositionally biased region" description="Polar residues" evidence="1">
    <location>
        <begin position="189"/>
        <end position="208"/>
    </location>
</feature>
<feature type="compositionally biased region" description="Polar residues" evidence="1">
    <location>
        <begin position="795"/>
        <end position="813"/>
    </location>
</feature>
<dbReference type="Proteomes" id="UP000232323">
    <property type="component" value="Unassembled WGS sequence"/>
</dbReference>
<feature type="region of interest" description="Disordered" evidence="1">
    <location>
        <begin position="1782"/>
        <end position="1803"/>
    </location>
</feature>
<feature type="region of interest" description="Disordered" evidence="1">
    <location>
        <begin position="1330"/>
        <end position="1349"/>
    </location>
</feature>
<feature type="compositionally biased region" description="Polar residues" evidence="1">
    <location>
        <begin position="910"/>
        <end position="920"/>
    </location>
</feature>
<feature type="compositionally biased region" description="Acidic residues" evidence="1">
    <location>
        <begin position="1069"/>
        <end position="1079"/>
    </location>
</feature>
<organism evidence="2 3">
    <name type="scientific">Chlamydomonas eustigma</name>
    <dbReference type="NCBI Taxonomy" id="1157962"/>
    <lineage>
        <taxon>Eukaryota</taxon>
        <taxon>Viridiplantae</taxon>
        <taxon>Chlorophyta</taxon>
        <taxon>core chlorophytes</taxon>
        <taxon>Chlorophyceae</taxon>
        <taxon>CS clade</taxon>
        <taxon>Chlamydomonadales</taxon>
        <taxon>Chlamydomonadaceae</taxon>
        <taxon>Chlamydomonas</taxon>
    </lineage>
</organism>
<evidence type="ECO:0000313" key="2">
    <source>
        <dbReference type="EMBL" id="GAX72552.1"/>
    </source>
</evidence>
<feature type="compositionally biased region" description="Low complexity" evidence="1">
    <location>
        <begin position="1330"/>
        <end position="1340"/>
    </location>
</feature>
<feature type="compositionally biased region" description="Acidic residues" evidence="1">
    <location>
        <begin position="361"/>
        <end position="370"/>
    </location>
</feature>
<feature type="compositionally biased region" description="Low complexity" evidence="1">
    <location>
        <begin position="1789"/>
        <end position="1803"/>
    </location>
</feature>
<feature type="compositionally biased region" description="Basic and acidic residues" evidence="1">
    <location>
        <begin position="471"/>
        <end position="480"/>
    </location>
</feature>
<evidence type="ECO:0000256" key="1">
    <source>
        <dbReference type="SAM" id="MobiDB-lite"/>
    </source>
</evidence>
<feature type="region of interest" description="Disordered" evidence="1">
    <location>
        <begin position="590"/>
        <end position="671"/>
    </location>
</feature>
<feature type="region of interest" description="Disordered" evidence="1">
    <location>
        <begin position="1049"/>
        <end position="1127"/>
    </location>
</feature>
<feature type="region of interest" description="Disordered" evidence="1">
    <location>
        <begin position="1660"/>
        <end position="1679"/>
    </location>
</feature>
<feature type="compositionally biased region" description="Polar residues" evidence="1">
    <location>
        <begin position="439"/>
        <end position="453"/>
    </location>
</feature>
<dbReference type="EMBL" id="BEGY01000001">
    <property type="protein sequence ID" value="GAX72552.1"/>
    <property type="molecule type" value="Genomic_DNA"/>
</dbReference>
<feature type="compositionally biased region" description="Low complexity" evidence="1">
    <location>
        <begin position="1664"/>
        <end position="1679"/>
    </location>
</feature>
<feature type="region of interest" description="Disordered" evidence="1">
    <location>
        <begin position="747"/>
        <end position="848"/>
    </location>
</feature>
<feature type="compositionally biased region" description="Polar residues" evidence="1">
    <location>
        <begin position="1910"/>
        <end position="1927"/>
    </location>
</feature>
<feature type="compositionally biased region" description="Acidic residues" evidence="1">
    <location>
        <begin position="1932"/>
        <end position="1942"/>
    </location>
</feature>
<feature type="compositionally biased region" description="Polar residues" evidence="1">
    <location>
        <begin position="958"/>
        <end position="979"/>
    </location>
</feature>
<evidence type="ECO:0000313" key="3">
    <source>
        <dbReference type="Proteomes" id="UP000232323"/>
    </source>
</evidence>